<feature type="transmembrane region" description="Helical" evidence="2">
    <location>
        <begin position="128"/>
        <end position="146"/>
    </location>
</feature>
<feature type="transmembrane region" description="Helical" evidence="2">
    <location>
        <begin position="152"/>
        <end position="170"/>
    </location>
</feature>
<keyword evidence="2" id="KW-1133">Transmembrane helix</keyword>
<feature type="transmembrane region" description="Helical" evidence="2">
    <location>
        <begin position="177"/>
        <end position="195"/>
    </location>
</feature>
<evidence type="ECO:0000313" key="4">
    <source>
        <dbReference type="Proteomes" id="UP000287798"/>
    </source>
</evidence>
<evidence type="ECO:0000313" key="3">
    <source>
        <dbReference type="EMBL" id="RRQ21448.1"/>
    </source>
</evidence>
<feature type="transmembrane region" description="Helical" evidence="2">
    <location>
        <begin position="602"/>
        <end position="623"/>
    </location>
</feature>
<protein>
    <submittedName>
        <fullName evidence="3">Uncharacterized protein</fullName>
    </submittedName>
</protein>
<feature type="transmembrane region" description="Helical" evidence="2">
    <location>
        <begin position="68"/>
        <end position="89"/>
    </location>
</feature>
<keyword evidence="2" id="KW-0472">Membrane</keyword>
<reference evidence="3 4" key="1">
    <citation type="journal article" date="2010" name="Int. J. Syst. Evol. Microbiol.">
        <title>Thiohalobacter thiocyanaticus gen. nov., sp. nov., a moderately halophilic, sulfur-oxidizing gammaproteobacterium from hypersaline lakes, that utilizes thiocyanate.</title>
        <authorList>
            <person name="Sorokin D.Y."/>
            <person name="Kovaleva O.L."/>
            <person name="Tourova T.P."/>
            <person name="Muyzer G."/>
        </authorList>
    </citation>
    <scope>NUCLEOTIDE SEQUENCE [LARGE SCALE GENOMIC DNA]</scope>
    <source>
        <strain evidence="3 4">Hrh1</strain>
    </source>
</reference>
<comment type="caution">
    <text evidence="3">The sequence shown here is derived from an EMBL/GenBank/DDBJ whole genome shotgun (WGS) entry which is preliminary data.</text>
</comment>
<organism evidence="3 4">
    <name type="scientific">Thiohalobacter thiocyanaticus</name>
    <dbReference type="NCBI Taxonomy" id="585455"/>
    <lineage>
        <taxon>Bacteria</taxon>
        <taxon>Pseudomonadati</taxon>
        <taxon>Pseudomonadota</taxon>
        <taxon>Gammaproteobacteria</taxon>
        <taxon>Thiohalobacterales</taxon>
        <taxon>Thiohalobacteraceae</taxon>
        <taxon>Thiohalobacter</taxon>
    </lineage>
</organism>
<feature type="transmembrane region" description="Helical" evidence="2">
    <location>
        <begin position="571"/>
        <end position="590"/>
    </location>
</feature>
<feature type="transmembrane region" description="Helical" evidence="2">
    <location>
        <begin position="95"/>
        <end position="116"/>
    </location>
</feature>
<dbReference type="AlphaFoldDB" id="A0A426QI73"/>
<evidence type="ECO:0000256" key="1">
    <source>
        <dbReference type="SAM" id="MobiDB-lite"/>
    </source>
</evidence>
<sequence>MLMYIGQALAGCGLLLAVAVQARFLATAFDHEFTLLATGTALFGAGAGLGLGYWLIPAEARADNALRTAASLLAAALAVAGGLLLLPNWPLGSVPAFIGLMVGFSLPFAAWGFGVARISRDPAGQASRIAWLGGAVVGLLLAGKAVEFLDGLAAAGWVSAALLGIAAMFVAGRNIRLELAGGALLVLAGAVYHIHIDHPLEPAWSGTGLAEARPLYGQLRAGRLATAPVTHWTEGQRTDVLVYPGQGLRWLFTGATTPVPVVSEGHGQDLGRLERQFPLLAVPMRISPPQHLLTVGPVPGPEVDLARARGAEAVHALAYNEWLAGESYPDTVLQVTTDMRGALARGTGDFDQVVLPITHISKRNRVGSNLADRHLYTLEALQAYWQRLKPGGMLVVTAADEVLFTRSILSVWRMLEQSDPEGRAAYARRSWGLRLTSGATVQQPHSYLLLVAKGQVTEDLPARIREGIRGLPVEALFGPGLAAGRPSLGGMFEQSKRKGVNSVVGTLFGPEFLAKDHYAGLYQLEGLDRATEEVRRALSRKAGYWVNIAPTTDARPVFFDLRPGQRPELKWLFTGLLVIIAGVILFALPSRRRAEADLSRRPAMAVYLVYMGLLGAVGGMTLTGLLEQAVRLTGMSIQNQERLLALAVLGVIGTVARVRGRTSGHWQITAPAAGGLLITGLLYWAVFPGYSLLTGWPSDARWLASGCGRPVAGAGSGASRRRSNSAGGSEQRRAAAMGLVDAGQYGAGCHGADPVVGDGVGLAAGRAGSGRWLCRAGHRRVMAMPGLSA</sequence>
<dbReference type="Proteomes" id="UP000287798">
    <property type="component" value="Unassembled WGS sequence"/>
</dbReference>
<proteinExistence type="predicted"/>
<feature type="transmembrane region" description="Helical" evidence="2">
    <location>
        <begin position="32"/>
        <end position="56"/>
    </location>
</feature>
<name>A0A426QI73_9GAMM</name>
<dbReference type="InterPro" id="IPR029063">
    <property type="entry name" value="SAM-dependent_MTases_sf"/>
</dbReference>
<evidence type="ECO:0000256" key="2">
    <source>
        <dbReference type="SAM" id="Phobius"/>
    </source>
</evidence>
<dbReference type="Gene3D" id="3.40.50.150">
    <property type="entry name" value="Vaccinia Virus protein VP39"/>
    <property type="match status" value="1"/>
</dbReference>
<dbReference type="SUPFAM" id="SSF53335">
    <property type="entry name" value="S-adenosyl-L-methionine-dependent methyltransferases"/>
    <property type="match status" value="1"/>
</dbReference>
<gene>
    <name evidence="3" type="ORF">D6C00_05510</name>
</gene>
<keyword evidence="4" id="KW-1185">Reference proteome</keyword>
<feature type="transmembrane region" description="Helical" evidence="2">
    <location>
        <begin position="672"/>
        <end position="693"/>
    </location>
</feature>
<dbReference type="EMBL" id="QZMU01000001">
    <property type="protein sequence ID" value="RRQ21448.1"/>
    <property type="molecule type" value="Genomic_DNA"/>
</dbReference>
<accession>A0A426QI73</accession>
<feature type="region of interest" description="Disordered" evidence="1">
    <location>
        <begin position="711"/>
        <end position="730"/>
    </location>
</feature>
<keyword evidence="2" id="KW-0812">Transmembrane</keyword>